<sequence>MPMTDRRLAIDAWESLFRAQHEIFGEISGDFVDAPLEQDEYDVLLTVVRAPEMTARLRDVTRNLLISQPSVSRLVDRMVTRGLVTKCPDPEDGRGSLVRATAQGARAFRSLGAQHARTIVDRMSTLDDAELQALLALTTKLREPACPTELGETA</sequence>
<dbReference type="PANTHER" id="PTHR33164:SF104">
    <property type="entry name" value="TRANSCRIPTIONAL REGULATORY PROTEIN"/>
    <property type="match status" value="1"/>
</dbReference>
<dbReference type="InterPro" id="IPR036388">
    <property type="entry name" value="WH-like_DNA-bd_sf"/>
</dbReference>
<dbReference type="Pfam" id="PF12802">
    <property type="entry name" value="MarR_2"/>
    <property type="match status" value="1"/>
</dbReference>
<dbReference type="InterPro" id="IPR000835">
    <property type="entry name" value="HTH_MarR-typ"/>
</dbReference>
<evidence type="ECO:0000256" key="2">
    <source>
        <dbReference type="ARBA" id="ARBA00023125"/>
    </source>
</evidence>
<keyword evidence="1" id="KW-0805">Transcription regulation</keyword>
<protein>
    <submittedName>
        <fullName evidence="5">DNA-binding transcriptional repressor MarR</fullName>
    </submittedName>
</protein>
<dbReference type="SUPFAM" id="SSF46785">
    <property type="entry name" value="Winged helix' DNA-binding domain"/>
    <property type="match status" value="1"/>
</dbReference>
<evidence type="ECO:0000313" key="6">
    <source>
        <dbReference type="Proteomes" id="UP000033451"/>
    </source>
</evidence>
<dbReference type="InterPro" id="IPR023187">
    <property type="entry name" value="Tscrpt_reg_MarR-type_CS"/>
</dbReference>
<dbReference type="Gene3D" id="1.10.10.10">
    <property type="entry name" value="Winged helix-like DNA-binding domain superfamily/Winged helix DNA-binding domain"/>
    <property type="match status" value="1"/>
</dbReference>
<accession>A0A0F0LUY6</accession>
<dbReference type="InterPro" id="IPR039422">
    <property type="entry name" value="MarR/SlyA-like"/>
</dbReference>
<dbReference type="GO" id="GO:0003677">
    <property type="term" value="F:DNA binding"/>
    <property type="evidence" value="ECO:0007669"/>
    <property type="project" value="UniProtKB-KW"/>
</dbReference>
<dbReference type="PROSITE" id="PS01117">
    <property type="entry name" value="HTH_MARR_1"/>
    <property type="match status" value="1"/>
</dbReference>
<dbReference type="PATRIC" id="fig|400772.4.peg.1253"/>
<dbReference type="AlphaFoldDB" id="A0A0F0LUY6"/>
<evidence type="ECO:0000256" key="3">
    <source>
        <dbReference type="ARBA" id="ARBA00023163"/>
    </source>
</evidence>
<name>A0A0F0LUY6_9MICO</name>
<dbReference type="EMBL" id="JYIY01000069">
    <property type="protein sequence ID" value="KJL37117.1"/>
    <property type="molecule type" value="Genomic_DNA"/>
</dbReference>
<proteinExistence type="predicted"/>
<dbReference type="STRING" id="400772.RR49_01230"/>
<dbReference type="GO" id="GO:0006950">
    <property type="term" value="P:response to stress"/>
    <property type="evidence" value="ECO:0007669"/>
    <property type="project" value="TreeGrafter"/>
</dbReference>
<dbReference type="GO" id="GO:0003700">
    <property type="term" value="F:DNA-binding transcription factor activity"/>
    <property type="evidence" value="ECO:0007669"/>
    <property type="project" value="InterPro"/>
</dbReference>
<evidence type="ECO:0000313" key="5">
    <source>
        <dbReference type="EMBL" id="KJL37117.1"/>
    </source>
</evidence>
<feature type="domain" description="HTH marR-type" evidence="4">
    <location>
        <begin position="1"/>
        <end position="143"/>
    </location>
</feature>
<keyword evidence="2 5" id="KW-0238">DNA-binding</keyword>
<gene>
    <name evidence="5" type="ORF">RR49_01230</name>
</gene>
<reference evidence="5 6" key="1">
    <citation type="submission" date="2015-02" db="EMBL/GenBank/DDBJ databases">
        <title>Draft genome sequences of ten Microbacterium spp. with emphasis on heavy metal contaminated environments.</title>
        <authorList>
            <person name="Corretto E."/>
        </authorList>
    </citation>
    <scope>NUCLEOTIDE SEQUENCE [LARGE SCALE GENOMIC DNA]</scope>
    <source>
        <strain evidence="5 6">DSM 18659</strain>
    </source>
</reference>
<organism evidence="5 6">
    <name type="scientific">Microbacterium ginsengisoli</name>
    <dbReference type="NCBI Taxonomy" id="400772"/>
    <lineage>
        <taxon>Bacteria</taxon>
        <taxon>Bacillati</taxon>
        <taxon>Actinomycetota</taxon>
        <taxon>Actinomycetes</taxon>
        <taxon>Micrococcales</taxon>
        <taxon>Microbacteriaceae</taxon>
        <taxon>Microbacterium</taxon>
    </lineage>
</organism>
<comment type="caution">
    <text evidence="5">The sequence shown here is derived from an EMBL/GenBank/DDBJ whole genome shotgun (WGS) entry which is preliminary data.</text>
</comment>
<dbReference type="InterPro" id="IPR036390">
    <property type="entry name" value="WH_DNA-bd_sf"/>
</dbReference>
<dbReference type="PANTHER" id="PTHR33164">
    <property type="entry name" value="TRANSCRIPTIONAL REGULATOR, MARR FAMILY"/>
    <property type="match status" value="1"/>
</dbReference>
<evidence type="ECO:0000259" key="4">
    <source>
        <dbReference type="PROSITE" id="PS50995"/>
    </source>
</evidence>
<dbReference type="PROSITE" id="PS50995">
    <property type="entry name" value="HTH_MARR_2"/>
    <property type="match status" value="1"/>
</dbReference>
<dbReference type="Proteomes" id="UP000033451">
    <property type="component" value="Unassembled WGS sequence"/>
</dbReference>
<keyword evidence="6" id="KW-1185">Reference proteome</keyword>
<dbReference type="SMART" id="SM00347">
    <property type="entry name" value="HTH_MARR"/>
    <property type="match status" value="1"/>
</dbReference>
<evidence type="ECO:0000256" key="1">
    <source>
        <dbReference type="ARBA" id="ARBA00023015"/>
    </source>
</evidence>
<keyword evidence="3" id="KW-0804">Transcription</keyword>